<feature type="region of interest" description="Disordered" evidence="1">
    <location>
        <begin position="57"/>
        <end position="77"/>
    </location>
</feature>
<evidence type="ECO:0000313" key="4">
    <source>
        <dbReference type="Proteomes" id="UP000188604"/>
    </source>
</evidence>
<protein>
    <submittedName>
        <fullName evidence="3">Uncharacterized protein</fullName>
    </submittedName>
</protein>
<keyword evidence="2" id="KW-0732">Signal</keyword>
<dbReference type="KEGG" id="nch:A0U93_03665"/>
<sequence>MIRKFAAAIVAFGLIGAPLAHAKAPCRDVKGKFTKCETPKKPAKCRDAKGRYTKCSASEAGAQQDVKQASPSAANPS</sequence>
<gene>
    <name evidence="3" type="ORF">A0U93_03665</name>
</gene>
<dbReference type="AlphaFoldDB" id="A0A1U9KN04"/>
<feature type="signal peptide" evidence="2">
    <location>
        <begin position="1"/>
        <end position="22"/>
    </location>
</feature>
<reference evidence="3 4" key="1">
    <citation type="submission" date="2016-03" db="EMBL/GenBank/DDBJ databases">
        <title>Acetic acid bacteria sequencing.</title>
        <authorList>
            <person name="Brandt J."/>
            <person name="Jakob F."/>
            <person name="Vogel R.F."/>
        </authorList>
    </citation>
    <scope>NUCLEOTIDE SEQUENCE [LARGE SCALE GENOMIC DNA]</scope>
    <source>
        <strain evidence="3 4">NBRC 101099</strain>
    </source>
</reference>
<feature type="chain" id="PRO_5043702681" evidence="2">
    <location>
        <begin position="23"/>
        <end position="77"/>
    </location>
</feature>
<dbReference type="RefSeq" id="WP_147151110.1">
    <property type="nucleotide sequence ID" value="NZ_BJXS01000008.1"/>
</dbReference>
<evidence type="ECO:0000313" key="3">
    <source>
        <dbReference type="EMBL" id="AQS87184.1"/>
    </source>
</evidence>
<evidence type="ECO:0000256" key="2">
    <source>
        <dbReference type="SAM" id="SignalP"/>
    </source>
</evidence>
<dbReference type="Proteomes" id="UP000188604">
    <property type="component" value="Chromosome"/>
</dbReference>
<organism evidence="3 4">
    <name type="scientific">Neoasaia chiangmaiensis</name>
    <dbReference type="NCBI Taxonomy" id="320497"/>
    <lineage>
        <taxon>Bacteria</taxon>
        <taxon>Pseudomonadati</taxon>
        <taxon>Pseudomonadota</taxon>
        <taxon>Alphaproteobacteria</taxon>
        <taxon>Acetobacterales</taxon>
        <taxon>Acetobacteraceae</taxon>
        <taxon>Neoasaia</taxon>
    </lineage>
</organism>
<evidence type="ECO:0000256" key="1">
    <source>
        <dbReference type="SAM" id="MobiDB-lite"/>
    </source>
</evidence>
<dbReference type="OrthoDB" id="7281717at2"/>
<proteinExistence type="predicted"/>
<dbReference type="EMBL" id="CP014691">
    <property type="protein sequence ID" value="AQS87184.1"/>
    <property type="molecule type" value="Genomic_DNA"/>
</dbReference>
<accession>A0A1U9KN04</accession>
<keyword evidence="4" id="KW-1185">Reference proteome</keyword>
<name>A0A1U9KN04_9PROT</name>
<feature type="compositionally biased region" description="Polar residues" evidence="1">
    <location>
        <begin position="65"/>
        <end position="77"/>
    </location>
</feature>